<name>A0AAV7ZE12_9EUKA</name>
<feature type="coiled-coil region" evidence="1">
    <location>
        <begin position="263"/>
        <end position="290"/>
    </location>
</feature>
<feature type="compositionally biased region" description="Basic residues" evidence="2">
    <location>
        <begin position="492"/>
        <end position="512"/>
    </location>
</feature>
<dbReference type="EMBL" id="JANTQA010000032">
    <property type="protein sequence ID" value="KAJ3439166.1"/>
    <property type="molecule type" value="Genomic_DNA"/>
</dbReference>
<feature type="region of interest" description="Disordered" evidence="2">
    <location>
        <begin position="68"/>
        <end position="91"/>
    </location>
</feature>
<accession>A0AAV7ZE12</accession>
<protein>
    <submittedName>
        <fullName evidence="4">Nucleolus and neural progenitor protein</fullName>
    </submittedName>
</protein>
<feature type="region of interest" description="Disordered" evidence="2">
    <location>
        <begin position="342"/>
        <end position="462"/>
    </location>
</feature>
<feature type="compositionally biased region" description="Basic and acidic residues" evidence="2">
    <location>
        <begin position="414"/>
        <end position="426"/>
    </location>
</feature>
<gene>
    <name evidence="4" type="ORF">M0812_15188</name>
</gene>
<dbReference type="InterPro" id="IPR027951">
    <property type="entry name" value="Nepro_N"/>
</dbReference>
<comment type="caution">
    <text evidence="4">The sequence shown here is derived from an EMBL/GenBank/DDBJ whole genome shotgun (WGS) entry which is preliminary data.</text>
</comment>
<feature type="domain" description="Nucleolus and neural progenitor protein-like N-terminal" evidence="3">
    <location>
        <begin position="75"/>
        <end position="234"/>
    </location>
</feature>
<dbReference type="Pfam" id="PF14780">
    <property type="entry name" value="NEPRO_N"/>
    <property type="match status" value="1"/>
</dbReference>
<feature type="region of interest" description="Disordered" evidence="2">
    <location>
        <begin position="474"/>
        <end position="524"/>
    </location>
</feature>
<organism evidence="4 5">
    <name type="scientific">Anaeramoeba flamelloides</name>
    <dbReference type="NCBI Taxonomy" id="1746091"/>
    <lineage>
        <taxon>Eukaryota</taxon>
        <taxon>Metamonada</taxon>
        <taxon>Anaeramoebidae</taxon>
        <taxon>Anaeramoeba</taxon>
    </lineage>
</organism>
<proteinExistence type="predicted"/>
<evidence type="ECO:0000259" key="3">
    <source>
        <dbReference type="Pfam" id="PF14780"/>
    </source>
</evidence>
<feature type="compositionally biased region" description="Basic residues" evidence="2">
    <location>
        <begin position="75"/>
        <end position="90"/>
    </location>
</feature>
<evidence type="ECO:0000313" key="4">
    <source>
        <dbReference type="EMBL" id="KAJ3439166.1"/>
    </source>
</evidence>
<sequence length="524" mass="61671">MFDPKLNKILDTHNELNLLFPSSKLTSSHPAFRQSYPALHRSLTSRTYIKYHQLHLKLLRKCVMNSLKKNEQSKKTKKSKTKINRKKQKQRSSLLFGWRKLEIASNTVKKLIYKHKNAHRHTKHFQELSNVNKHLKRLCSLEILKCVQLFSNLLNSDRKKKKTSQELFAPSRGTAFLVAAKLGSSALQIEELFSKIFKCTTRWEQLISQGTYVRLSLFVISVMSELFSVLQDLQYSIAHLRRTILHCTNSLTNEHNGKKIQIYQKEKRKRNKWNNEKKKKEQEQEQIKISQNIANILVICNENSFEKWLQYIKEEKKQWILECFIDNNLQLPPKLSIESSELVSNQETVKTQKKKTKSLSVNENKKKNENQNKNLNHGSNRKNNNNKNDPNKNVPNNNINNKNNKNKIASWNKLDSEKGGSKKSKETTVSLSFSNFDLNNFLPKNTNPLDQMTKKRRNNQTNKLTELKKNTLFQFDDDNDNDDDNKNEKEKKIKKKKKKKKNQKRKKNKSKKAKDEIDEIFSMF</sequence>
<dbReference type="AlphaFoldDB" id="A0AAV7ZE12"/>
<evidence type="ECO:0000256" key="1">
    <source>
        <dbReference type="SAM" id="Coils"/>
    </source>
</evidence>
<keyword evidence="1" id="KW-0175">Coiled coil</keyword>
<feature type="compositionally biased region" description="Polar residues" evidence="2">
    <location>
        <begin position="427"/>
        <end position="450"/>
    </location>
</feature>
<evidence type="ECO:0000313" key="5">
    <source>
        <dbReference type="Proteomes" id="UP001146793"/>
    </source>
</evidence>
<evidence type="ECO:0000256" key="2">
    <source>
        <dbReference type="SAM" id="MobiDB-lite"/>
    </source>
</evidence>
<feature type="compositionally biased region" description="Low complexity" evidence="2">
    <location>
        <begin position="371"/>
        <end position="407"/>
    </location>
</feature>
<dbReference type="Proteomes" id="UP001146793">
    <property type="component" value="Unassembled WGS sequence"/>
</dbReference>
<reference evidence="4" key="1">
    <citation type="submission" date="2022-08" db="EMBL/GenBank/DDBJ databases">
        <title>Novel sulphate-reducing endosymbionts in the free-living metamonad Anaeramoeba.</title>
        <authorList>
            <person name="Jerlstrom-Hultqvist J."/>
            <person name="Cepicka I."/>
            <person name="Gallot-Lavallee L."/>
            <person name="Salas-Leiva D."/>
            <person name="Curtis B.A."/>
            <person name="Zahonova K."/>
            <person name="Pipaliya S."/>
            <person name="Dacks J."/>
            <person name="Roger A.J."/>
        </authorList>
    </citation>
    <scope>NUCLEOTIDE SEQUENCE</scope>
    <source>
        <strain evidence="4">Busselton2</strain>
    </source>
</reference>